<evidence type="ECO:0000313" key="2">
    <source>
        <dbReference type="Proteomes" id="UP000516656"/>
    </source>
</evidence>
<keyword evidence="1" id="KW-0614">Plasmid</keyword>
<dbReference type="NCBIfam" id="TIGR02747">
    <property type="entry name" value="TraV"/>
    <property type="match status" value="1"/>
</dbReference>
<organism evidence="1 2">
    <name type="scientific">Photobacterium damsela subsp. piscicida</name>
    <name type="common">Pasteurella piscicida</name>
    <dbReference type="NCBI Taxonomy" id="38294"/>
    <lineage>
        <taxon>Bacteria</taxon>
        <taxon>Pseudomonadati</taxon>
        <taxon>Pseudomonadota</taxon>
        <taxon>Gammaproteobacteria</taxon>
        <taxon>Vibrionales</taxon>
        <taxon>Vibrionaceae</taxon>
        <taxon>Photobacterium</taxon>
    </lineage>
</organism>
<reference evidence="1 2" key="1">
    <citation type="submission" date="2020-09" db="EMBL/GenBank/DDBJ databases">
        <title>Complete, closed and curated genome sequences of Photobacterium damselae subsp. piscicida isolates from Australia indicate localised evolution and additional plasmid-borne pathogenicity mechanisms.</title>
        <authorList>
            <person name="Baseggio L."/>
            <person name="Silayeva O."/>
            <person name="Buller N."/>
            <person name="Landos M."/>
            <person name="Engelstaedter J."/>
            <person name="Barnes A.C."/>
        </authorList>
    </citation>
    <scope>NUCLEOTIDE SEQUENCE [LARGE SCALE GENOMIC DNA]</scope>
    <source>
        <strain evidence="1 2">AS-16-0540-1</strain>
        <plasmid evidence="1 2">unnamed1</plasmid>
    </source>
</reference>
<name>A0A1V1VGI3_PHODP</name>
<evidence type="ECO:0000313" key="1">
    <source>
        <dbReference type="EMBL" id="QOD58907.1"/>
    </source>
</evidence>
<sequence length="138" mass="14629">MKILLPIATVLLLSGCAAGMNEDFSCSGIDGISGCVSMTDLNSMVDDGQFNTDSQGNLIANKTAPTAAVANAQSITAINPPPMSGQPFRAQEDVRQITIFPFIDEMGNYHDTAVIYTIVSPTSCRTRPIMPPSLPTHP</sequence>
<accession>A0A1V1VGI3</accession>
<protein>
    <submittedName>
        <fullName evidence="1">Type IV conjugative transfer system lipoprotein TraV</fullName>
    </submittedName>
</protein>
<dbReference type="RefSeq" id="WP_086959489.1">
    <property type="nucleotide sequence ID" value="NZ_BDMQ01000003.1"/>
</dbReference>
<gene>
    <name evidence="1" type="primary">traV</name>
    <name evidence="1" type="ORF">IC627_22190</name>
</gene>
<dbReference type="Pfam" id="PF09676">
    <property type="entry name" value="TraV"/>
    <property type="match status" value="1"/>
</dbReference>
<dbReference type="InterPro" id="IPR014118">
    <property type="entry name" value="T4SS_TraV"/>
</dbReference>
<keyword evidence="1" id="KW-0449">Lipoprotein</keyword>
<dbReference type="PROSITE" id="PS51257">
    <property type="entry name" value="PROKAR_LIPOPROTEIN"/>
    <property type="match status" value="1"/>
</dbReference>
<dbReference type="AlphaFoldDB" id="A0A1V1VGI3"/>
<geneLocation type="plasmid" evidence="1 2">
    <name>unnamed1</name>
</geneLocation>
<dbReference type="Proteomes" id="UP000516656">
    <property type="component" value="Plasmid unnamed1"/>
</dbReference>
<dbReference type="EMBL" id="CP061856">
    <property type="protein sequence ID" value="QOD58907.1"/>
    <property type="molecule type" value="Genomic_DNA"/>
</dbReference>
<proteinExistence type="predicted"/>